<feature type="compositionally biased region" description="Basic residues" evidence="1">
    <location>
        <begin position="308"/>
        <end position="317"/>
    </location>
</feature>
<evidence type="ECO:0000313" key="3">
    <source>
        <dbReference type="Proteomes" id="UP001341245"/>
    </source>
</evidence>
<feature type="region of interest" description="Disordered" evidence="1">
    <location>
        <begin position="122"/>
        <end position="161"/>
    </location>
</feature>
<feature type="compositionally biased region" description="Polar residues" evidence="1">
    <location>
        <begin position="123"/>
        <end position="144"/>
    </location>
</feature>
<feature type="compositionally biased region" description="Polar residues" evidence="1">
    <location>
        <begin position="296"/>
        <end position="305"/>
    </location>
</feature>
<dbReference type="Proteomes" id="UP001341245">
    <property type="component" value="Unassembled WGS sequence"/>
</dbReference>
<sequence>MDLRQYLIAPHEQLQSQRSHDTSDLCVGFQHQQQQQRLEDERITREQVLRGLALYPDILASILQMREHDATQSQSDQTAFESQTLLPNSGGLISANVDSHHNLIEQEFSRSQRRRDSIHVLSQYPSTSTKRTCPFNQQQQSQTRNESKLLVRQPPPTAVTSKACKAIIPPTSPKAGRHGKSQQLQLRQQVYHSNAIVKAKASVTAKPTSPALPILKRKVWSCDSADGSEVGLRVSASKKARTVERFQSGKDTPEPISNTTKTIPSSTKPIPSTTLTIFKRAHYSLAPYSSNPPINHSGSLTYTTSPPKPHRGIPRSGHHKLHSTCFLWYHGVCPSSGKGKKGGKGNGKRCKFLHALTQPPSFVQPPRGFTHRTEDDRAEVAREIKCPLDWCPEDWLWDHNEDKDKDKDEESEEFGVQDSNLEDEDKEEGGEEECEKDRGEV</sequence>
<dbReference type="EMBL" id="JASGXD010000024">
    <property type="protein sequence ID" value="KAK5999430.1"/>
    <property type="molecule type" value="Genomic_DNA"/>
</dbReference>
<keyword evidence="3" id="KW-1185">Reference proteome</keyword>
<feature type="compositionally biased region" description="Acidic residues" evidence="1">
    <location>
        <begin position="409"/>
        <end position="434"/>
    </location>
</feature>
<name>A0ABR0T4S1_AURPU</name>
<feature type="compositionally biased region" description="Basic and acidic residues" evidence="1">
    <location>
        <begin position="244"/>
        <end position="253"/>
    </location>
</feature>
<proteinExistence type="predicted"/>
<accession>A0ABR0T4S1</accession>
<reference evidence="2 3" key="1">
    <citation type="submission" date="2023-11" db="EMBL/GenBank/DDBJ databases">
        <title>Draft genome sequence and annotation of the polyextremotolerant black yeast-like fungus Aureobasidium pullulans NRRL 62042.</title>
        <authorList>
            <person name="Dielentheis-Frenken M.R.E."/>
            <person name="Wibberg D."/>
            <person name="Blank L.M."/>
            <person name="Tiso T."/>
        </authorList>
    </citation>
    <scope>NUCLEOTIDE SEQUENCE [LARGE SCALE GENOMIC DNA]</scope>
    <source>
        <strain evidence="2 3">NRRL 62042</strain>
    </source>
</reference>
<protein>
    <recommendedName>
        <fullName evidence="4">C3H1-type domain-containing protein</fullName>
    </recommendedName>
</protein>
<feature type="region of interest" description="Disordered" evidence="1">
    <location>
        <begin position="393"/>
        <end position="441"/>
    </location>
</feature>
<comment type="caution">
    <text evidence="2">The sequence shown here is derived from an EMBL/GenBank/DDBJ whole genome shotgun (WGS) entry which is preliminary data.</text>
</comment>
<organism evidence="2 3">
    <name type="scientific">Aureobasidium pullulans</name>
    <name type="common">Black yeast</name>
    <name type="synonym">Pullularia pullulans</name>
    <dbReference type="NCBI Taxonomy" id="5580"/>
    <lineage>
        <taxon>Eukaryota</taxon>
        <taxon>Fungi</taxon>
        <taxon>Dikarya</taxon>
        <taxon>Ascomycota</taxon>
        <taxon>Pezizomycotina</taxon>
        <taxon>Dothideomycetes</taxon>
        <taxon>Dothideomycetidae</taxon>
        <taxon>Dothideales</taxon>
        <taxon>Saccotheciaceae</taxon>
        <taxon>Aureobasidium</taxon>
    </lineage>
</organism>
<feature type="region of interest" description="Disordered" evidence="1">
    <location>
        <begin position="296"/>
        <end position="317"/>
    </location>
</feature>
<evidence type="ECO:0008006" key="4">
    <source>
        <dbReference type="Google" id="ProtNLM"/>
    </source>
</evidence>
<evidence type="ECO:0000313" key="2">
    <source>
        <dbReference type="EMBL" id="KAK5999430.1"/>
    </source>
</evidence>
<feature type="compositionally biased region" description="Basic and acidic residues" evidence="1">
    <location>
        <begin position="396"/>
        <end position="408"/>
    </location>
</feature>
<feature type="compositionally biased region" description="Polar residues" evidence="1">
    <location>
        <begin position="255"/>
        <end position="268"/>
    </location>
</feature>
<feature type="region of interest" description="Disordered" evidence="1">
    <location>
        <begin position="244"/>
        <end position="268"/>
    </location>
</feature>
<gene>
    <name evidence="2" type="ORF">QM012_005431</name>
</gene>
<evidence type="ECO:0000256" key="1">
    <source>
        <dbReference type="SAM" id="MobiDB-lite"/>
    </source>
</evidence>